<gene>
    <name evidence="1" type="ORF">BDBG_09239</name>
</gene>
<dbReference type="KEGG" id="bgh:BDBG_09239"/>
<dbReference type="OrthoDB" id="10498620at2759"/>
<dbReference type="RefSeq" id="XP_002620417.1">
    <property type="nucleotide sequence ID" value="XM_002620371.1"/>
</dbReference>
<dbReference type="AlphaFoldDB" id="A0A179V415"/>
<sequence length="138" mass="14678">MAKTHYGMYMYRSFTSGESCPVVISSQSDSVGAPVILILEWIMGAIGSGIGVRCREVRVSGILGPLWEIDSIGGCPAVGGPTGSTESPLEEYTTTPRDFSPYIGSIGVLGVPKEYREMRGAWLSKPSSGLPFPRLTGC</sequence>
<dbReference type="VEuPathDB" id="FungiDB:BDBG_09239"/>
<evidence type="ECO:0000313" key="1">
    <source>
        <dbReference type="EMBL" id="OAT14167.1"/>
    </source>
</evidence>
<dbReference type="Proteomes" id="UP000002038">
    <property type="component" value="Unassembled WGS sequence"/>
</dbReference>
<name>A0A179V415_BLAGS</name>
<accession>A0A179V415</accession>
<proteinExistence type="predicted"/>
<dbReference type="GeneID" id="8508405"/>
<dbReference type="EMBL" id="GG657484">
    <property type="protein sequence ID" value="OAT14167.1"/>
    <property type="molecule type" value="Genomic_DNA"/>
</dbReference>
<organism evidence="1 2">
    <name type="scientific">Blastomyces gilchristii (strain SLH14081)</name>
    <name type="common">Blastomyces dermatitidis</name>
    <dbReference type="NCBI Taxonomy" id="559298"/>
    <lineage>
        <taxon>Eukaryota</taxon>
        <taxon>Fungi</taxon>
        <taxon>Dikarya</taxon>
        <taxon>Ascomycota</taxon>
        <taxon>Pezizomycotina</taxon>
        <taxon>Eurotiomycetes</taxon>
        <taxon>Eurotiomycetidae</taxon>
        <taxon>Onygenales</taxon>
        <taxon>Ajellomycetaceae</taxon>
        <taxon>Blastomyces</taxon>
    </lineage>
</organism>
<protein>
    <submittedName>
        <fullName evidence="1">Uncharacterized protein</fullName>
    </submittedName>
</protein>
<evidence type="ECO:0000313" key="2">
    <source>
        <dbReference type="Proteomes" id="UP000002038"/>
    </source>
</evidence>
<keyword evidence="2" id="KW-1185">Reference proteome</keyword>
<reference evidence="2" key="1">
    <citation type="journal article" date="2015" name="PLoS Genet.">
        <title>The dynamic genome and transcriptome of the human fungal pathogen Blastomyces and close relative Emmonsia.</title>
        <authorList>
            <person name="Munoz J.F."/>
            <person name="Gauthier G.M."/>
            <person name="Desjardins C.A."/>
            <person name="Gallo J.E."/>
            <person name="Holder J."/>
            <person name="Sullivan T.D."/>
            <person name="Marty A.J."/>
            <person name="Carmen J.C."/>
            <person name="Chen Z."/>
            <person name="Ding L."/>
            <person name="Gujja S."/>
            <person name="Magrini V."/>
            <person name="Misas E."/>
            <person name="Mitreva M."/>
            <person name="Priest M."/>
            <person name="Saif S."/>
            <person name="Whiston E.A."/>
            <person name="Young S."/>
            <person name="Zeng Q."/>
            <person name="Goldman W.E."/>
            <person name="Mardis E.R."/>
            <person name="Taylor J.W."/>
            <person name="McEwen J.G."/>
            <person name="Clay O.K."/>
            <person name="Klein B.S."/>
            <person name="Cuomo C.A."/>
        </authorList>
    </citation>
    <scope>NUCLEOTIDE SEQUENCE [LARGE SCALE GENOMIC DNA]</scope>
    <source>
        <strain evidence="2">SLH14081</strain>
    </source>
</reference>